<comment type="caution">
    <text evidence="5">The sequence shown here is derived from an EMBL/GenBank/DDBJ whole genome shotgun (WGS) entry which is preliminary data.</text>
</comment>
<dbReference type="InterPro" id="IPR009057">
    <property type="entry name" value="Homeodomain-like_sf"/>
</dbReference>
<dbReference type="Pfam" id="PF12833">
    <property type="entry name" value="HTH_18"/>
    <property type="match status" value="1"/>
</dbReference>
<organism evidence="5 6">
    <name type="scientific">Mycoplana azooxidifex</name>
    <dbReference type="NCBI Taxonomy" id="1636188"/>
    <lineage>
        <taxon>Bacteria</taxon>
        <taxon>Pseudomonadati</taxon>
        <taxon>Pseudomonadota</taxon>
        <taxon>Alphaproteobacteria</taxon>
        <taxon>Hyphomicrobiales</taxon>
        <taxon>Rhizobiaceae</taxon>
        <taxon>Mycoplana</taxon>
    </lineage>
</organism>
<evidence type="ECO:0000259" key="4">
    <source>
        <dbReference type="PROSITE" id="PS01124"/>
    </source>
</evidence>
<evidence type="ECO:0000256" key="1">
    <source>
        <dbReference type="ARBA" id="ARBA00023015"/>
    </source>
</evidence>
<dbReference type="RefSeq" id="WP_183808464.1">
    <property type="nucleotide sequence ID" value="NZ_JACIEE010000021.1"/>
</dbReference>
<evidence type="ECO:0000313" key="5">
    <source>
        <dbReference type="EMBL" id="MBB3980334.1"/>
    </source>
</evidence>
<dbReference type="InterPro" id="IPR020449">
    <property type="entry name" value="Tscrpt_reg_AraC-type_HTH"/>
</dbReference>
<keyword evidence="6" id="KW-1185">Reference proteome</keyword>
<dbReference type="PANTHER" id="PTHR46796:SF6">
    <property type="entry name" value="ARAC SUBFAMILY"/>
    <property type="match status" value="1"/>
</dbReference>
<evidence type="ECO:0000313" key="6">
    <source>
        <dbReference type="Proteomes" id="UP000574761"/>
    </source>
</evidence>
<dbReference type="PANTHER" id="PTHR46796">
    <property type="entry name" value="HTH-TYPE TRANSCRIPTIONAL ACTIVATOR RHAS-RELATED"/>
    <property type="match status" value="1"/>
</dbReference>
<accession>A0A7W6DD11</accession>
<dbReference type="InterPro" id="IPR050204">
    <property type="entry name" value="AraC_XylS_family_regulators"/>
</dbReference>
<dbReference type="AlphaFoldDB" id="A0A7W6DD11"/>
<feature type="domain" description="HTH araC/xylS-type" evidence="4">
    <location>
        <begin position="231"/>
        <end position="330"/>
    </location>
</feature>
<dbReference type="GO" id="GO:0043565">
    <property type="term" value="F:sequence-specific DNA binding"/>
    <property type="evidence" value="ECO:0007669"/>
    <property type="project" value="InterPro"/>
</dbReference>
<sequence>MSDHATPSLSDRVGSRLKNSAALRFSTGGLQSDQQFAVWRDEMNSLIEVSLPDGVRPGDGYRAEMNLFNLGNMVLSSEKFDAMDYELSTAAMRRGNVDHWVLSLNKCGFAKTRVDDFVSNNVPGRLTSRALTRPFKGSASAVEMMFVYLPRDLFPELAATLDALSSSPIDDGLSRLLADFLLLMEKRLPDLSDEEMAAAGAAVQMMISTCLAPTKDKLFSARECLELTMRQRIRSYVRHSVRSSRLSPTDICREFRISRSQLYRIFDGDGGVAQEIRHQRLMAAHSTLSNVNDRRPVYDVAQEFGFTSGDEFGRSFRKEFGYSPTEARSFSGPRTPCCIQTGANSFGDWMQSLGR</sequence>
<dbReference type="PROSITE" id="PS01124">
    <property type="entry name" value="HTH_ARAC_FAMILY_2"/>
    <property type="match status" value="1"/>
</dbReference>
<dbReference type="GO" id="GO:0003700">
    <property type="term" value="F:DNA-binding transcription factor activity"/>
    <property type="evidence" value="ECO:0007669"/>
    <property type="project" value="InterPro"/>
</dbReference>
<name>A0A7W6DD11_9HYPH</name>
<proteinExistence type="predicted"/>
<gene>
    <name evidence="5" type="ORF">GGQ64_005588</name>
</gene>
<keyword evidence="2 5" id="KW-0238">DNA-binding</keyword>
<dbReference type="InterPro" id="IPR018060">
    <property type="entry name" value="HTH_AraC"/>
</dbReference>
<dbReference type="Proteomes" id="UP000574761">
    <property type="component" value="Unassembled WGS sequence"/>
</dbReference>
<keyword evidence="3" id="KW-0804">Transcription</keyword>
<evidence type="ECO:0000256" key="3">
    <source>
        <dbReference type="ARBA" id="ARBA00023163"/>
    </source>
</evidence>
<dbReference type="SUPFAM" id="SSF46689">
    <property type="entry name" value="Homeodomain-like"/>
    <property type="match status" value="1"/>
</dbReference>
<evidence type="ECO:0000256" key="2">
    <source>
        <dbReference type="ARBA" id="ARBA00023125"/>
    </source>
</evidence>
<dbReference type="Gene3D" id="1.10.10.60">
    <property type="entry name" value="Homeodomain-like"/>
    <property type="match status" value="1"/>
</dbReference>
<dbReference type="SMART" id="SM00342">
    <property type="entry name" value="HTH_ARAC"/>
    <property type="match status" value="1"/>
</dbReference>
<dbReference type="PROSITE" id="PS00041">
    <property type="entry name" value="HTH_ARAC_FAMILY_1"/>
    <property type="match status" value="1"/>
</dbReference>
<dbReference type="InterPro" id="IPR018062">
    <property type="entry name" value="HTH_AraC-typ_CS"/>
</dbReference>
<dbReference type="EMBL" id="JACIEE010000021">
    <property type="protein sequence ID" value="MBB3980334.1"/>
    <property type="molecule type" value="Genomic_DNA"/>
</dbReference>
<reference evidence="5 6" key="1">
    <citation type="submission" date="2020-08" db="EMBL/GenBank/DDBJ databases">
        <title>Genomic Encyclopedia of Type Strains, Phase IV (KMG-IV): sequencing the most valuable type-strain genomes for metagenomic binning, comparative biology and taxonomic classification.</title>
        <authorList>
            <person name="Goeker M."/>
        </authorList>
    </citation>
    <scope>NUCLEOTIDE SEQUENCE [LARGE SCALE GENOMIC DNA]</scope>
    <source>
        <strain evidence="5 6">DSM 100211</strain>
    </source>
</reference>
<dbReference type="PRINTS" id="PR00032">
    <property type="entry name" value="HTHARAC"/>
</dbReference>
<keyword evidence="1" id="KW-0805">Transcription regulation</keyword>
<protein>
    <submittedName>
        <fullName evidence="5">AraC-like DNA-binding protein</fullName>
    </submittedName>
</protein>